<dbReference type="AlphaFoldDB" id="A0A1H8EGI8"/>
<dbReference type="RefSeq" id="WP_091813846.1">
    <property type="nucleotide sequence ID" value="NZ_FOCW01000001.1"/>
</dbReference>
<feature type="transmembrane region" description="Helical" evidence="7">
    <location>
        <begin position="150"/>
        <end position="170"/>
    </location>
</feature>
<feature type="transmembrane region" description="Helical" evidence="7">
    <location>
        <begin position="204"/>
        <end position="227"/>
    </location>
</feature>
<dbReference type="OrthoDB" id="9797028at2"/>
<reference evidence="8 9" key="1">
    <citation type="submission" date="2016-10" db="EMBL/GenBank/DDBJ databases">
        <authorList>
            <person name="de Groot N.N."/>
        </authorList>
    </citation>
    <scope>NUCLEOTIDE SEQUENCE [LARGE SCALE GENOMIC DNA]</scope>
    <source>
        <strain evidence="8 9">DSM 15123</strain>
    </source>
</reference>
<feature type="transmembrane region" description="Helical" evidence="7">
    <location>
        <begin position="278"/>
        <end position="300"/>
    </location>
</feature>
<name>A0A1H8EGI8_9BURK</name>
<feature type="transmembrane region" description="Helical" evidence="7">
    <location>
        <begin position="247"/>
        <end position="266"/>
    </location>
</feature>
<feature type="compositionally biased region" description="Pro residues" evidence="6">
    <location>
        <begin position="7"/>
        <end position="18"/>
    </location>
</feature>
<keyword evidence="2" id="KW-1003">Cell membrane</keyword>
<organism evidence="8 9">
    <name type="scientific">Brachymonas denitrificans DSM 15123</name>
    <dbReference type="NCBI Taxonomy" id="1121117"/>
    <lineage>
        <taxon>Bacteria</taxon>
        <taxon>Pseudomonadati</taxon>
        <taxon>Pseudomonadota</taxon>
        <taxon>Betaproteobacteria</taxon>
        <taxon>Burkholderiales</taxon>
        <taxon>Comamonadaceae</taxon>
        <taxon>Brachymonas</taxon>
    </lineage>
</organism>
<dbReference type="InterPro" id="IPR017039">
    <property type="entry name" value="Virul_fac_BrkB"/>
</dbReference>
<sequence length="474" mass="51179">MDTTLSTPPPGVNRPPEPTTEAASHSAQPQQAALAEADTSAKAAQTAAAAQPRSLAKRLTHPFLYVWYLVWTSANEWINDDCPRYGASLSYYTVFSLAPLLVILVGLVGLFYGEGVAHQQLVQEVTQLAGARAGQLIDSLLQAANKPGEGGFASLIAAAILIVGATGVLVELREALDNIWQAKPAIPKNERFILTVWRLIRTRLLTFGILFAIGFLMIMSLIVSAYLAALDEWVTSHTSGMLVLAKILNPLLSFAILTFFFTILLMGLPSQRLGWRQVLPGAILSSLLFTVGKSLIGIYIGSTSTTSVYGAAGSLVALMAWVFYSSQILLMGAEFAWVLHITPKGELPGSPAYVEAHKQKQREREARLDAVEARDDAINVQHTPIAPASEDIVEGKLPSEQPTVAHKLSARRKALRKDRGDLTEEEWEALARDCKDDTLSTTLPWVGGALAGAAATLAVQHMRRDRSESDCGSA</sequence>
<dbReference type="PANTHER" id="PTHR30213:SF1">
    <property type="entry name" value="INNER MEMBRANE PROTEIN YHJD"/>
    <property type="match status" value="1"/>
</dbReference>
<comment type="subcellular location">
    <subcellularLocation>
        <location evidence="1">Cell membrane</location>
        <topology evidence="1">Multi-pass membrane protein</topology>
    </subcellularLocation>
</comment>
<keyword evidence="5 7" id="KW-0472">Membrane</keyword>
<protein>
    <submittedName>
        <fullName evidence="8">YihY family inner membrane protein</fullName>
    </submittedName>
</protein>
<gene>
    <name evidence="8" type="ORF">SAMN02745977_00683</name>
</gene>
<dbReference type="Pfam" id="PF03631">
    <property type="entry name" value="Virul_fac_BrkB"/>
    <property type="match status" value="1"/>
</dbReference>
<evidence type="ECO:0000256" key="3">
    <source>
        <dbReference type="ARBA" id="ARBA00022692"/>
    </source>
</evidence>
<evidence type="ECO:0000256" key="7">
    <source>
        <dbReference type="SAM" id="Phobius"/>
    </source>
</evidence>
<keyword evidence="3 7" id="KW-0812">Transmembrane</keyword>
<evidence type="ECO:0000313" key="9">
    <source>
        <dbReference type="Proteomes" id="UP000199531"/>
    </source>
</evidence>
<dbReference type="STRING" id="1121117.SAMN02745977_00683"/>
<feature type="transmembrane region" description="Helical" evidence="7">
    <location>
        <begin position="89"/>
        <end position="112"/>
    </location>
</feature>
<keyword evidence="4 7" id="KW-1133">Transmembrane helix</keyword>
<evidence type="ECO:0000256" key="6">
    <source>
        <dbReference type="SAM" id="MobiDB-lite"/>
    </source>
</evidence>
<evidence type="ECO:0000256" key="2">
    <source>
        <dbReference type="ARBA" id="ARBA00022475"/>
    </source>
</evidence>
<evidence type="ECO:0000256" key="4">
    <source>
        <dbReference type="ARBA" id="ARBA00022989"/>
    </source>
</evidence>
<feature type="transmembrane region" description="Helical" evidence="7">
    <location>
        <begin position="306"/>
        <end position="324"/>
    </location>
</feature>
<dbReference type="PANTHER" id="PTHR30213">
    <property type="entry name" value="INNER MEMBRANE PROTEIN YHJD"/>
    <property type="match status" value="1"/>
</dbReference>
<feature type="region of interest" description="Disordered" evidence="6">
    <location>
        <begin position="1"/>
        <end position="30"/>
    </location>
</feature>
<dbReference type="GO" id="GO:0005886">
    <property type="term" value="C:plasma membrane"/>
    <property type="evidence" value="ECO:0007669"/>
    <property type="project" value="UniProtKB-SubCell"/>
</dbReference>
<keyword evidence="9" id="KW-1185">Reference proteome</keyword>
<evidence type="ECO:0000256" key="1">
    <source>
        <dbReference type="ARBA" id="ARBA00004651"/>
    </source>
</evidence>
<accession>A0A1H8EGI8</accession>
<dbReference type="Proteomes" id="UP000199531">
    <property type="component" value="Unassembled WGS sequence"/>
</dbReference>
<evidence type="ECO:0000313" key="8">
    <source>
        <dbReference type="EMBL" id="SEN18592.1"/>
    </source>
</evidence>
<dbReference type="EMBL" id="FOCW01000001">
    <property type="protein sequence ID" value="SEN18592.1"/>
    <property type="molecule type" value="Genomic_DNA"/>
</dbReference>
<proteinExistence type="predicted"/>
<dbReference type="NCBIfam" id="TIGR00765">
    <property type="entry name" value="yihY_not_rbn"/>
    <property type="match status" value="1"/>
</dbReference>
<evidence type="ECO:0000256" key="5">
    <source>
        <dbReference type="ARBA" id="ARBA00023136"/>
    </source>
</evidence>